<gene>
    <name evidence="1" type="ORF">AVDCRST_MAG84-4680</name>
</gene>
<evidence type="ECO:0000313" key="1">
    <source>
        <dbReference type="EMBL" id="CAA9375445.1"/>
    </source>
</evidence>
<accession>A0A6J4N690</accession>
<organism evidence="1">
    <name type="scientific">uncultured Microcoleus sp</name>
    <dbReference type="NCBI Taxonomy" id="259945"/>
    <lineage>
        <taxon>Bacteria</taxon>
        <taxon>Bacillati</taxon>
        <taxon>Cyanobacteriota</taxon>
        <taxon>Cyanophyceae</taxon>
        <taxon>Oscillatoriophycideae</taxon>
        <taxon>Oscillatoriales</taxon>
        <taxon>Microcoleaceae</taxon>
        <taxon>Microcoleus</taxon>
        <taxon>environmental samples</taxon>
    </lineage>
</organism>
<dbReference type="EMBL" id="CADCTZ010001020">
    <property type="protein sequence ID" value="CAA9375445.1"/>
    <property type="molecule type" value="Genomic_DNA"/>
</dbReference>
<dbReference type="AlphaFoldDB" id="A0A6J4N690"/>
<sequence length="45" mass="4960">MLETGILNSATYLKISYLLRAIPELFDLTKVTTKQSSLDNLCGPS</sequence>
<protein>
    <submittedName>
        <fullName evidence="1">Uncharacterized protein</fullName>
    </submittedName>
</protein>
<proteinExistence type="predicted"/>
<reference evidence="1" key="1">
    <citation type="submission" date="2020-02" db="EMBL/GenBank/DDBJ databases">
        <authorList>
            <person name="Meier V. D."/>
        </authorList>
    </citation>
    <scope>NUCLEOTIDE SEQUENCE</scope>
    <source>
        <strain evidence="1">AVDCRST_MAG84</strain>
    </source>
</reference>
<name>A0A6J4N690_9CYAN</name>